<keyword evidence="1" id="KW-0677">Repeat</keyword>
<proteinExistence type="predicted"/>
<dbReference type="SMART" id="SM00248">
    <property type="entry name" value="ANK"/>
    <property type="match status" value="3"/>
</dbReference>
<evidence type="ECO:0000313" key="5">
    <source>
        <dbReference type="EMBL" id="CAL1140136.1"/>
    </source>
</evidence>
<dbReference type="SUPFAM" id="SSF48403">
    <property type="entry name" value="Ankyrin repeat"/>
    <property type="match status" value="1"/>
</dbReference>
<gene>
    <name evidence="4" type="ORF">C1SCF055_LOCUS14084</name>
</gene>
<evidence type="ECO:0008006" key="7">
    <source>
        <dbReference type="Google" id="ProtNLM"/>
    </source>
</evidence>
<dbReference type="EMBL" id="CAMXCT010001112">
    <property type="protein sequence ID" value="CAI3986761.1"/>
    <property type="molecule type" value="Genomic_DNA"/>
</dbReference>
<sequence length="188" mass="20678">MNFRYVLPVLVAHAASSLLHIPAREGRTSEVADLLDRGGLRPWINYRTDDGQTPVMAASLAGHAEVVELLIQRGCNVTIGDKEGYKPLDAATWTGHPEVVEVLIKYSSPEKLHLFHSDGFAPIHRACWGDGHHHSKAVQVLLEAGVDPELQAKNGTTCMQLARRQETRDLLNGHIGRPICSEACYSQD</sequence>
<reference evidence="5" key="2">
    <citation type="submission" date="2024-04" db="EMBL/GenBank/DDBJ databases">
        <authorList>
            <person name="Chen Y."/>
            <person name="Shah S."/>
            <person name="Dougan E. K."/>
            <person name="Thang M."/>
            <person name="Chan C."/>
        </authorList>
    </citation>
    <scope>NUCLEOTIDE SEQUENCE [LARGE SCALE GENOMIC DNA]</scope>
</reference>
<reference evidence="4" key="1">
    <citation type="submission" date="2022-10" db="EMBL/GenBank/DDBJ databases">
        <authorList>
            <person name="Chen Y."/>
            <person name="Dougan E. K."/>
            <person name="Chan C."/>
            <person name="Rhodes N."/>
            <person name="Thang M."/>
        </authorList>
    </citation>
    <scope>NUCLEOTIDE SEQUENCE</scope>
</reference>
<organism evidence="4">
    <name type="scientific">Cladocopium goreaui</name>
    <dbReference type="NCBI Taxonomy" id="2562237"/>
    <lineage>
        <taxon>Eukaryota</taxon>
        <taxon>Sar</taxon>
        <taxon>Alveolata</taxon>
        <taxon>Dinophyceae</taxon>
        <taxon>Suessiales</taxon>
        <taxon>Symbiodiniaceae</taxon>
        <taxon>Cladocopium</taxon>
    </lineage>
</organism>
<accession>A0A9P1C883</accession>
<evidence type="ECO:0000313" key="6">
    <source>
        <dbReference type="Proteomes" id="UP001152797"/>
    </source>
</evidence>
<dbReference type="PROSITE" id="PS50088">
    <property type="entry name" value="ANK_REPEAT"/>
    <property type="match status" value="1"/>
</dbReference>
<name>A0A9P1C883_9DINO</name>
<dbReference type="PANTHER" id="PTHR24161:SF85">
    <property type="entry name" value="PALMITOYLTRANSFERASE HIP14"/>
    <property type="match status" value="1"/>
</dbReference>
<evidence type="ECO:0000256" key="1">
    <source>
        <dbReference type="ARBA" id="ARBA00022737"/>
    </source>
</evidence>
<dbReference type="Pfam" id="PF12796">
    <property type="entry name" value="Ank_2"/>
    <property type="match status" value="1"/>
</dbReference>
<protein>
    <recommendedName>
        <fullName evidence="7">Ankyrin</fullName>
    </recommendedName>
</protein>
<dbReference type="InterPro" id="IPR036770">
    <property type="entry name" value="Ankyrin_rpt-contain_sf"/>
</dbReference>
<dbReference type="EMBL" id="CAMXCT030001112">
    <property type="protein sequence ID" value="CAL4774073.1"/>
    <property type="molecule type" value="Genomic_DNA"/>
</dbReference>
<dbReference type="EMBL" id="CAMXCT020001112">
    <property type="protein sequence ID" value="CAL1140136.1"/>
    <property type="molecule type" value="Genomic_DNA"/>
</dbReference>
<dbReference type="Proteomes" id="UP001152797">
    <property type="component" value="Unassembled WGS sequence"/>
</dbReference>
<keyword evidence="6" id="KW-1185">Reference proteome</keyword>
<dbReference type="Pfam" id="PF00023">
    <property type="entry name" value="Ank"/>
    <property type="match status" value="1"/>
</dbReference>
<dbReference type="PANTHER" id="PTHR24161">
    <property type="entry name" value="ANK_REP_REGION DOMAIN-CONTAINING PROTEIN-RELATED"/>
    <property type="match status" value="1"/>
</dbReference>
<dbReference type="InterPro" id="IPR002110">
    <property type="entry name" value="Ankyrin_rpt"/>
</dbReference>
<evidence type="ECO:0000256" key="2">
    <source>
        <dbReference type="ARBA" id="ARBA00023043"/>
    </source>
</evidence>
<dbReference type="PROSITE" id="PS50297">
    <property type="entry name" value="ANK_REP_REGION"/>
    <property type="match status" value="1"/>
</dbReference>
<keyword evidence="2 3" id="KW-0040">ANK repeat</keyword>
<feature type="repeat" description="ANK" evidence="3">
    <location>
        <begin position="50"/>
        <end position="82"/>
    </location>
</feature>
<evidence type="ECO:0000256" key="3">
    <source>
        <dbReference type="PROSITE-ProRule" id="PRU00023"/>
    </source>
</evidence>
<dbReference type="OrthoDB" id="1577640at2759"/>
<evidence type="ECO:0000313" key="4">
    <source>
        <dbReference type="EMBL" id="CAI3986761.1"/>
    </source>
</evidence>
<dbReference type="Gene3D" id="1.25.40.20">
    <property type="entry name" value="Ankyrin repeat-containing domain"/>
    <property type="match status" value="1"/>
</dbReference>
<comment type="caution">
    <text evidence="4">The sequence shown here is derived from an EMBL/GenBank/DDBJ whole genome shotgun (WGS) entry which is preliminary data.</text>
</comment>
<dbReference type="AlphaFoldDB" id="A0A9P1C883"/>